<dbReference type="PANTHER" id="PTHR39602:SF2">
    <property type="entry name" value="ACW-9"/>
    <property type="match status" value="1"/>
</dbReference>
<sequence length="150" mass="16861">MHLPSFLTTITLLTTAIAAPSSLQPRSNAWGWTVRDFSRPCADYGEFGPDQCTYAFKIDYEEGLQPCTIIDSPGRYADTHSFYSIPCYENDNYHISWGYNSTNDFAVMTVVDEKQQLEAFFGYNHPNENEPNASYADVGPNPILNTGVRP</sequence>
<feature type="signal peptide" evidence="1">
    <location>
        <begin position="1"/>
        <end position="18"/>
    </location>
</feature>
<proteinExistence type="predicted"/>
<evidence type="ECO:0000313" key="2">
    <source>
        <dbReference type="EMBL" id="PMD28185.1"/>
    </source>
</evidence>
<gene>
    <name evidence="2" type="ORF">NA56DRAFT_639859</name>
</gene>
<dbReference type="AlphaFoldDB" id="A0A2J6QPJ7"/>
<name>A0A2J6QPJ7_9HELO</name>
<dbReference type="STRING" id="1745343.A0A2J6QPJ7"/>
<evidence type="ECO:0008006" key="4">
    <source>
        <dbReference type="Google" id="ProtNLM"/>
    </source>
</evidence>
<protein>
    <recommendedName>
        <fullName evidence="4">Small secreted protein</fullName>
    </recommendedName>
</protein>
<dbReference type="OrthoDB" id="3836772at2759"/>
<evidence type="ECO:0000256" key="1">
    <source>
        <dbReference type="SAM" id="SignalP"/>
    </source>
</evidence>
<feature type="chain" id="PRO_5014420422" description="Small secreted protein" evidence="1">
    <location>
        <begin position="19"/>
        <end position="150"/>
    </location>
</feature>
<organism evidence="2 3">
    <name type="scientific">Hyaloscypha hepaticicola</name>
    <dbReference type="NCBI Taxonomy" id="2082293"/>
    <lineage>
        <taxon>Eukaryota</taxon>
        <taxon>Fungi</taxon>
        <taxon>Dikarya</taxon>
        <taxon>Ascomycota</taxon>
        <taxon>Pezizomycotina</taxon>
        <taxon>Leotiomycetes</taxon>
        <taxon>Helotiales</taxon>
        <taxon>Hyaloscyphaceae</taxon>
        <taxon>Hyaloscypha</taxon>
    </lineage>
</organism>
<dbReference type="EMBL" id="KZ613464">
    <property type="protein sequence ID" value="PMD28185.1"/>
    <property type="molecule type" value="Genomic_DNA"/>
</dbReference>
<dbReference type="PANTHER" id="PTHR39602">
    <property type="entry name" value="ACW-9"/>
    <property type="match status" value="1"/>
</dbReference>
<accession>A0A2J6QPJ7</accession>
<dbReference type="Proteomes" id="UP000235672">
    <property type="component" value="Unassembled WGS sequence"/>
</dbReference>
<evidence type="ECO:0000313" key="3">
    <source>
        <dbReference type="Proteomes" id="UP000235672"/>
    </source>
</evidence>
<reference evidence="2 3" key="1">
    <citation type="submission" date="2016-05" db="EMBL/GenBank/DDBJ databases">
        <title>A degradative enzymes factory behind the ericoid mycorrhizal symbiosis.</title>
        <authorList>
            <consortium name="DOE Joint Genome Institute"/>
            <person name="Martino E."/>
            <person name="Morin E."/>
            <person name="Grelet G."/>
            <person name="Kuo A."/>
            <person name="Kohler A."/>
            <person name="Daghino S."/>
            <person name="Barry K."/>
            <person name="Choi C."/>
            <person name="Cichocki N."/>
            <person name="Clum A."/>
            <person name="Copeland A."/>
            <person name="Hainaut M."/>
            <person name="Haridas S."/>
            <person name="Labutti K."/>
            <person name="Lindquist E."/>
            <person name="Lipzen A."/>
            <person name="Khouja H.-R."/>
            <person name="Murat C."/>
            <person name="Ohm R."/>
            <person name="Olson A."/>
            <person name="Spatafora J."/>
            <person name="Veneault-Fourrey C."/>
            <person name="Henrissat B."/>
            <person name="Grigoriev I."/>
            <person name="Martin F."/>
            <person name="Perotto S."/>
        </authorList>
    </citation>
    <scope>NUCLEOTIDE SEQUENCE [LARGE SCALE GENOMIC DNA]</scope>
    <source>
        <strain evidence="2 3">UAMH 7357</strain>
    </source>
</reference>
<keyword evidence="1" id="KW-0732">Signal</keyword>
<keyword evidence="3" id="KW-1185">Reference proteome</keyword>